<dbReference type="InterPro" id="IPR052359">
    <property type="entry name" value="HTH-type_reg/antitoxin"/>
</dbReference>
<keyword evidence="2" id="KW-0238">DNA-binding</keyword>
<dbReference type="NCBIfam" id="NF041265">
    <property type="entry name" value="NadS"/>
    <property type="match status" value="1"/>
</dbReference>
<dbReference type="PANTHER" id="PTHR36511">
    <property type="entry name" value="MERR FAMILY BACTERIAL REGULATORY PROTEIN"/>
    <property type="match status" value="1"/>
</dbReference>
<gene>
    <name evidence="5" type="ORF">AB204_11600</name>
</gene>
<accession>A0A0J5FRQ7</accession>
<dbReference type="InterPro" id="IPR010982">
    <property type="entry name" value="Lambda_DNA-bd_dom_sf"/>
</dbReference>
<dbReference type="STRING" id="880157.AB204_11600"/>
<dbReference type="GO" id="GO:0003677">
    <property type="term" value="F:DNA binding"/>
    <property type="evidence" value="ECO:0007669"/>
    <property type="project" value="UniProtKB-KW"/>
</dbReference>
<name>A0A0J5FRQ7_9GAMM</name>
<dbReference type="InterPro" id="IPR047761">
    <property type="entry name" value="NadS-like"/>
</dbReference>
<organism evidence="5 6">
    <name type="scientific">Xenorhabdus khoisanae</name>
    <dbReference type="NCBI Taxonomy" id="880157"/>
    <lineage>
        <taxon>Bacteria</taxon>
        <taxon>Pseudomonadati</taxon>
        <taxon>Pseudomonadota</taxon>
        <taxon>Gammaproteobacteria</taxon>
        <taxon>Enterobacterales</taxon>
        <taxon>Morganellaceae</taxon>
        <taxon>Xenorhabdus</taxon>
    </lineage>
</organism>
<dbReference type="EMBL" id="LFCV01000069">
    <property type="protein sequence ID" value="KMJ44981.1"/>
    <property type="molecule type" value="Genomic_DNA"/>
</dbReference>
<evidence type="ECO:0000313" key="6">
    <source>
        <dbReference type="Proteomes" id="UP000036277"/>
    </source>
</evidence>
<sequence>MDKELFNDLVESMEQMVAIEKGELSVPNENIHYHRLPDVKNLRESFGLKQSEFAEAVGVSSSLIQSWEQHRRIPSGSSLKLLKMLERHPALIKELNSL</sequence>
<protein>
    <submittedName>
        <fullName evidence="5">XRE family transcriptional regulator</fullName>
    </submittedName>
</protein>
<dbReference type="AlphaFoldDB" id="A0A0J5FRQ7"/>
<dbReference type="Gene3D" id="1.10.260.40">
    <property type="entry name" value="lambda repressor-like DNA-binding domains"/>
    <property type="match status" value="1"/>
</dbReference>
<dbReference type="SMART" id="SM00530">
    <property type="entry name" value="HTH_XRE"/>
    <property type="match status" value="1"/>
</dbReference>
<keyword evidence="3" id="KW-0804">Transcription</keyword>
<dbReference type="PANTHER" id="PTHR36511:SF6">
    <property type="entry name" value="TRANSCRIPTIONAL REGULATOR"/>
    <property type="match status" value="1"/>
</dbReference>
<evidence type="ECO:0000256" key="2">
    <source>
        <dbReference type="ARBA" id="ARBA00023125"/>
    </source>
</evidence>
<dbReference type="OrthoDB" id="9799384at2"/>
<dbReference type="SUPFAM" id="SSF47413">
    <property type="entry name" value="lambda repressor-like DNA-binding domains"/>
    <property type="match status" value="1"/>
</dbReference>
<keyword evidence="6" id="KW-1185">Reference proteome</keyword>
<dbReference type="PROSITE" id="PS50943">
    <property type="entry name" value="HTH_CROC1"/>
    <property type="match status" value="1"/>
</dbReference>
<dbReference type="PATRIC" id="fig|880157.4.peg.2464"/>
<dbReference type="Pfam" id="PF01381">
    <property type="entry name" value="HTH_3"/>
    <property type="match status" value="1"/>
</dbReference>
<keyword evidence="1" id="KW-0805">Transcription regulation</keyword>
<proteinExistence type="predicted"/>
<comment type="caution">
    <text evidence="5">The sequence shown here is derived from an EMBL/GenBank/DDBJ whole genome shotgun (WGS) entry which is preliminary data.</text>
</comment>
<dbReference type="CDD" id="cd00093">
    <property type="entry name" value="HTH_XRE"/>
    <property type="match status" value="1"/>
</dbReference>
<evidence type="ECO:0000259" key="4">
    <source>
        <dbReference type="PROSITE" id="PS50943"/>
    </source>
</evidence>
<evidence type="ECO:0000256" key="3">
    <source>
        <dbReference type="ARBA" id="ARBA00023163"/>
    </source>
</evidence>
<evidence type="ECO:0000256" key="1">
    <source>
        <dbReference type="ARBA" id="ARBA00023015"/>
    </source>
</evidence>
<dbReference type="InterPro" id="IPR001387">
    <property type="entry name" value="Cro/C1-type_HTH"/>
</dbReference>
<evidence type="ECO:0000313" key="5">
    <source>
        <dbReference type="EMBL" id="KMJ44981.1"/>
    </source>
</evidence>
<feature type="domain" description="HTH cro/C1-type" evidence="4">
    <location>
        <begin position="39"/>
        <end position="92"/>
    </location>
</feature>
<dbReference type="Proteomes" id="UP000036277">
    <property type="component" value="Unassembled WGS sequence"/>
</dbReference>
<dbReference type="RefSeq" id="WP_047963521.1">
    <property type="nucleotide sequence ID" value="NZ_CAWMBG010000069.1"/>
</dbReference>
<reference evidence="5 6" key="1">
    <citation type="submission" date="2015-06" db="EMBL/GenBank/DDBJ databases">
        <title>Draft Whole-Genome Sequence of the Entomopathogenic Bacterium Xenorhabdus khoisanae.</title>
        <authorList>
            <person name="Naidoo S."/>
            <person name="Featherston J."/>
            <person name="Gray V.M."/>
        </authorList>
    </citation>
    <scope>NUCLEOTIDE SEQUENCE [LARGE SCALE GENOMIC DNA]</scope>
    <source>
        <strain evidence="5 6">MCB</strain>
    </source>
</reference>